<dbReference type="PRINTS" id="PR01438">
    <property type="entry name" value="UNVRSLSTRESS"/>
</dbReference>
<evidence type="ECO:0008006" key="3">
    <source>
        <dbReference type="Google" id="ProtNLM"/>
    </source>
</evidence>
<organism evidence="1 2">
    <name type="scientific">Niastella vici</name>
    <dbReference type="NCBI Taxonomy" id="1703345"/>
    <lineage>
        <taxon>Bacteria</taxon>
        <taxon>Pseudomonadati</taxon>
        <taxon>Bacteroidota</taxon>
        <taxon>Chitinophagia</taxon>
        <taxon>Chitinophagales</taxon>
        <taxon>Chitinophagaceae</taxon>
        <taxon>Niastella</taxon>
    </lineage>
</organism>
<dbReference type="InterPro" id="IPR006015">
    <property type="entry name" value="Universal_stress_UspA"/>
</dbReference>
<protein>
    <recommendedName>
        <fullName evidence="3">UspA domain-containing protein</fullName>
    </recommendedName>
</protein>
<dbReference type="Proteomes" id="UP000192796">
    <property type="component" value="Unassembled WGS sequence"/>
</dbReference>
<evidence type="ECO:0000313" key="1">
    <source>
        <dbReference type="EMBL" id="OQP63771.1"/>
    </source>
</evidence>
<dbReference type="STRING" id="1703345.A3860_22790"/>
<dbReference type="AlphaFoldDB" id="A0A1V9FZI0"/>
<keyword evidence="2" id="KW-1185">Reference proteome</keyword>
<accession>A0A1V9FZI0</accession>
<dbReference type="OrthoDB" id="662548at2"/>
<dbReference type="CDD" id="cd00293">
    <property type="entry name" value="USP-like"/>
    <property type="match status" value="1"/>
</dbReference>
<dbReference type="Gene3D" id="3.40.50.12370">
    <property type="match status" value="1"/>
</dbReference>
<dbReference type="SUPFAM" id="SSF52402">
    <property type="entry name" value="Adenine nucleotide alpha hydrolases-like"/>
    <property type="match status" value="2"/>
</dbReference>
<sequence>MKKVLVAIDPKQVNTNVFDFACFIAKLTHSKLTGIFLKKNAEAAVLTEESLRIPHDELVEADPLTGVGDNIRLFKTICENRGTNCSVHLDQGVPVADIIKESRFADLLIVDPEISFTEKKEAVPTSFIKEVLAKSECPVLIAPFSFSGIDEILFAYDGSPSSVFAIKQFAYLFPEFADKKVTILQVNEWDDESIIEKDRIGELLQLQYSAIGFQQLHGIASNELYKYLLGKKNIFVVMGAFGRSMLSGFLRHSTAELVVKAINLPVFIAHHK</sequence>
<name>A0A1V9FZI0_9BACT</name>
<evidence type="ECO:0000313" key="2">
    <source>
        <dbReference type="Proteomes" id="UP000192796"/>
    </source>
</evidence>
<gene>
    <name evidence="1" type="ORF">A3860_22790</name>
</gene>
<dbReference type="RefSeq" id="WP_081147431.1">
    <property type="nucleotide sequence ID" value="NZ_LVYD01000044.1"/>
</dbReference>
<dbReference type="EMBL" id="LVYD01000044">
    <property type="protein sequence ID" value="OQP63771.1"/>
    <property type="molecule type" value="Genomic_DNA"/>
</dbReference>
<comment type="caution">
    <text evidence="1">The sequence shown here is derived from an EMBL/GenBank/DDBJ whole genome shotgun (WGS) entry which is preliminary data.</text>
</comment>
<proteinExistence type="predicted"/>
<reference evidence="1 2" key="1">
    <citation type="submission" date="2016-03" db="EMBL/GenBank/DDBJ databases">
        <title>Niastella vici sp. nov., isolated from farmland soil.</title>
        <authorList>
            <person name="Chen L."/>
            <person name="Wang D."/>
            <person name="Yang S."/>
            <person name="Wang G."/>
        </authorList>
    </citation>
    <scope>NUCLEOTIDE SEQUENCE [LARGE SCALE GENOMIC DNA]</scope>
    <source>
        <strain evidence="1 2">DJ57</strain>
    </source>
</reference>